<name>A0ABP0E873_9ASCO</name>
<protein>
    <submittedName>
        <fullName evidence="1">Uncharacterized protein</fullName>
    </submittedName>
</protein>
<proteinExistence type="predicted"/>
<reference evidence="1 2" key="1">
    <citation type="submission" date="2024-01" db="EMBL/GenBank/DDBJ databases">
        <authorList>
            <consortium name="Genoscope - CEA"/>
            <person name="William W."/>
        </authorList>
    </citation>
    <scope>NUCLEOTIDE SEQUENCE [LARGE SCALE GENOMIC DNA]</scope>
    <source>
        <strain evidence="1 2">29B2s-10</strain>
    </source>
</reference>
<evidence type="ECO:0000313" key="1">
    <source>
        <dbReference type="EMBL" id="CAK7897672.1"/>
    </source>
</evidence>
<dbReference type="Proteomes" id="UP001497600">
    <property type="component" value="Chromosome B"/>
</dbReference>
<keyword evidence="2" id="KW-1185">Reference proteome</keyword>
<sequence>MDVPYPDLSFVDINSLAYSFEDISIHKVDNDKQKVIDTIVLPVLELMDQYKCLHPSYKDMLSYLGNHSKFNENWAQSINSHSLNVINETTTKLTEYSLQEPESSYGENSSRGHDLIDPVKRVIIIYLVTGNYASATSLLAQFSSNVQFYSQPITIEEFVSNRFMEFLLYSTMVNVETSWFSPTSSAAENASTFQISKTTGNGPKSATNSSVGASNSSIANANNKRGSIGSGNASTSKKDSIFKKATLYYTKNKHHFNSGQSQSNYELACYWLICWLRLTDLFRKCEFTEFYQEFISLISIVPVRSTNSPLDVITDPAYSNLKSSLVIMFGICSSLTLPFNQLSFLNHGELESTKITIIDLFTLGPESNKSMINSNLLLSHFYNVLVALSETKFEKAKSLLDPTFTQKLQSCLGYIMPRRKSGTVSFLDFFIQTIDFKVFLMIMSNMKRIPRVRLLQFLGYSETRTDILEKLLQFMSAMNLGELGFGFDTVGDYFYKYDNPDRHVISARHEVEDLQQSLEGDSLGELVRGLLIERFFAVG</sequence>
<dbReference type="EMBL" id="OZ004254">
    <property type="protein sequence ID" value="CAK7897672.1"/>
    <property type="molecule type" value="Genomic_DNA"/>
</dbReference>
<organism evidence="1 2">
    <name type="scientific">[Candida] anglica</name>
    <dbReference type="NCBI Taxonomy" id="148631"/>
    <lineage>
        <taxon>Eukaryota</taxon>
        <taxon>Fungi</taxon>
        <taxon>Dikarya</taxon>
        <taxon>Ascomycota</taxon>
        <taxon>Saccharomycotina</taxon>
        <taxon>Pichiomycetes</taxon>
        <taxon>Debaryomycetaceae</taxon>
        <taxon>Kurtzmaniella</taxon>
    </lineage>
</organism>
<gene>
    <name evidence="1" type="ORF">CAAN4_B10836</name>
</gene>
<evidence type="ECO:0000313" key="2">
    <source>
        <dbReference type="Proteomes" id="UP001497600"/>
    </source>
</evidence>
<accession>A0ABP0E873</accession>